<dbReference type="InterPro" id="IPR036390">
    <property type="entry name" value="WH_DNA-bd_sf"/>
</dbReference>
<reference evidence="6" key="1">
    <citation type="journal article" date="2019" name="Int. J. Syst. Evol. Microbiol.">
        <title>The Global Catalogue of Microorganisms (GCM) 10K type strain sequencing project: providing services to taxonomists for standard genome sequencing and annotation.</title>
        <authorList>
            <consortium name="The Broad Institute Genomics Platform"/>
            <consortium name="The Broad Institute Genome Sequencing Center for Infectious Disease"/>
            <person name="Wu L."/>
            <person name="Ma J."/>
        </authorList>
    </citation>
    <scope>NUCLEOTIDE SEQUENCE [LARGE SCALE GENOMIC DNA]</scope>
    <source>
        <strain evidence="6">CGMCC 4.7152</strain>
    </source>
</reference>
<gene>
    <name evidence="5" type="ORF">ACFPIJ_12125</name>
</gene>
<evidence type="ECO:0000259" key="4">
    <source>
        <dbReference type="PROSITE" id="PS50949"/>
    </source>
</evidence>
<dbReference type="Pfam" id="PF00392">
    <property type="entry name" value="GntR"/>
    <property type="match status" value="1"/>
</dbReference>
<dbReference type="RefSeq" id="WP_380114848.1">
    <property type="nucleotide sequence ID" value="NZ_JBHSIU010000012.1"/>
</dbReference>
<evidence type="ECO:0000313" key="6">
    <source>
        <dbReference type="Proteomes" id="UP001595912"/>
    </source>
</evidence>
<keyword evidence="1" id="KW-0805">Transcription regulation</keyword>
<dbReference type="InterPro" id="IPR036388">
    <property type="entry name" value="WH-like_DNA-bd_sf"/>
</dbReference>
<dbReference type="PROSITE" id="PS50949">
    <property type="entry name" value="HTH_GNTR"/>
    <property type="match status" value="1"/>
</dbReference>
<proteinExistence type="predicted"/>
<organism evidence="5 6">
    <name type="scientific">Dactylosporangium cerinum</name>
    <dbReference type="NCBI Taxonomy" id="1434730"/>
    <lineage>
        <taxon>Bacteria</taxon>
        <taxon>Bacillati</taxon>
        <taxon>Actinomycetota</taxon>
        <taxon>Actinomycetes</taxon>
        <taxon>Micromonosporales</taxon>
        <taxon>Micromonosporaceae</taxon>
        <taxon>Dactylosporangium</taxon>
    </lineage>
</organism>
<protein>
    <submittedName>
        <fullName evidence="5">GntR family transcriptional regulator</fullName>
    </submittedName>
</protein>
<accession>A0ABV9VSY8</accession>
<feature type="domain" description="HTH gntR-type" evidence="4">
    <location>
        <begin position="9"/>
        <end position="77"/>
    </location>
</feature>
<dbReference type="PANTHER" id="PTHR44846:SF1">
    <property type="entry name" value="MANNOSYL-D-GLYCERATE TRANSPORT_METABOLISM SYSTEM REPRESSOR MNGR-RELATED"/>
    <property type="match status" value="1"/>
</dbReference>
<dbReference type="InterPro" id="IPR050679">
    <property type="entry name" value="Bact_HTH_transcr_reg"/>
</dbReference>
<dbReference type="InterPro" id="IPR000524">
    <property type="entry name" value="Tscrpt_reg_HTH_GntR"/>
</dbReference>
<evidence type="ECO:0000313" key="5">
    <source>
        <dbReference type="EMBL" id="MFC4998580.1"/>
    </source>
</evidence>
<evidence type="ECO:0000256" key="3">
    <source>
        <dbReference type="ARBA" id="ARBA00023163"/>
    </source>
</evidence>
<dbReference type="Gene3D" id="1.10.10.10">
    <property type="entry name" value="Winged helix-like DNA-binding domain superfamily/Winged helix DNA-binding domain"/>
    <property type="match status" value="1"/>
</dbReference>
<dbReference type="SUPFAM" id="SSF46785">
    <property type="entry name" value="Winged helix' DNA-binding domain"/>
    <property type="match status" value="1"/>
</dbReference>
<comment type="caution">
    <text evidence="5">The sequence shown here is derived from an EMBL/GenBank/DDBJ whole genome shotgun (WGS) entry which is preliminary data.</text>
</comment>
<dbReference type="Proteomes" id="UP001595912">
    <property type="component" value="Unassembled WGS sequence"/>
</dbReference>
<sequence length="135" mass="14518">MAIDRGSPTPVYVQLADLLREQISSGRYPQGTTLPPEDGIGRLYGVGRMSVRRAIAVLVHEGLIVTGRGTQAQVRVQPARTMFGIAGSEQLVARMPTPPEARRMKLAAGVPVLEVTRADRSVEVFPADRYGAHGA</sequence>
<keyword evidence="3" id="KW-0804">Transcription</keyword>
<keyword evidence="2" id="KW-0238">DNA-binding</keyword>
<dbReference type="PANTHER" id="PTHR44846">
    <property type="entry name" value="MANNOSYL-D-GLYCERATE TRANSPORT/METABOLISM SYSTEM REPRESSOR MNGR-RELATED"/>
    <property type="match status" value="1"/>
</dbReference>
<dbReference type="CDD" id="cd07377">
    <property type="entry name" value="WHTH_GntR"/>
    <property type="match status" value="1"/>
</dbReference>
<dbReference type="SMART" id="SM00345">
    <property type="entry name" value="HTH_GNTR"/>
    <property type="match status" value="1"/>
</dbReference>
<keyword evidence="6" id="KW-1185">Reference proteome</keyword>
<evidence type="ECO:0000256" key="2">
    <source>
        <dbReference type="ARBA" id="ARBA00023125"/>
    </source>
</evidence>
<dbReference type="EMBL" id="JBHSIU010000012">
    <property type="protein sequence ID" value="MFC4998580.1"/>
    <property type="molecule type" value="Genomic_DNA"/>
</dbReference>
<dbReference type="PRINTS" id="PR00035">
    <property type="entry name" value="HTHGNTR"/>
</dbReference>
<evidence type="ECO:0000256" key="1">
    <source>
        <dbReference type="ARBA" id="ARBA00023015"/>
    </source>
</evidence>
<name>A0ABV9VSY8_9ACTN</name>